<evidence type="ECO:0000313" key="1">
    <source>
        <dbReference type="EMBL" id="PIK59198.1"/>
    </source>
</evidence>
<sequence>MEIKPIGFLLFTLQLDYPWLKGTLTVLLSKNDCHQLARHVALPKYQLDAIVNSDSSAKDLLDVLEERGVIHPFNVSRLLEAIKILKINQTAMFMLERYQESRGDETSYGRFLAGLSSHLTLSLPRKLCDYFEFTNEKKKAVITSKTPGISFLLTLEDMGVINPLDVGKLLTPLKQYQLVQAVAKVQEYQTLVDERIELTKPINTLEGKQALFIECLRKKTKSWYETMTPLPWKKSCKWMTSELFVACGLVLTNSKAKMKTTNVDPKSKLQYTDILTHERLKSATRIIIEGIQVLLLMKTKLLVLDGLEEYNGRTKEENLPRSEGSESEIISTRLSEIAFNGYAKDTNNLCGQKVFLMKICLSQGLDRVGHMVVEKERR</sequence>
<keyword evidence="2" id="KW-1185">Reference proteome</keyword>
<reference evidence="1 2" key="1">
    <citation type="journal article" date="2017" name="PLoS Biol.">
        <title>The sea cucumber genome provides insights into morphological evolution and visceral regeneration.</title>
        <authorList>
            <person name="Zhang X."/>
            <person name="Sun L."/>
            <person name="Yuan J."/>
            <person name="Sun Y."/>
            <person name="Gao Y."/>
            <person name="Zhang L."/>
            <person name="Li S."/>
            <person name="Dai H."/>
            <person name="Hamel J.F."/>
            <person name="Liu C."/>
            <person name="Yu Y."/>
            <person name="Liu S."/>
            <person name="Lin W."/>
            <person name="Guo K."/>
            <person name="Jin S."/>
            <person name="Xu P."/>
            <person name="Storey K.B."/>
            <person name="Huan P."/>
            <person name="Zhang T."/>
            <person name="Zhou Y."/>
            <person name="Zhang J."/>
            <person name="Lin C."/>
            <person name="Li X."/>
            <person name="Xing L."/>
            <person name="Huo D."/>
            <person name="Sun M."/>
            <person name="Wang L."/>
            <person name="Mercier A."/>
            <person name="Li F."/>
            <person name="Yang H."/>
            <person name="Xiang J."/>
        </authorList>
    </citation>
    <scope>NUCLEOTIDE SEQUENCE [LARGE SCALE GENOMIC DNA]</scope>
    <source>
        <strain evidence="1">Shaxun</strain>
        <tissue evidence="1">Muscle</tissue>
    </source>
</reference>
<proteinExistence type="predicted"/>
<name>A0A2G8LG19_STIJA</name>
<evidence type="ECO:0000313" key="2">
    <source>
        <dbReference type="Proteomes" id="UP000230750"/>
    </source>
</evidence>
<comment type="caution">
    <text evidence="1">The sequence shown here is derived from an EMBL/GenBank/DDBJ whole genome shotgun (WGS) entry which is preliminary data.</text>
</comment>
<gene>
    <name evidence="1" type="ORF">BSL78_03895</name>
</gene>
<accession>A0A2G8LG19</accession>
<organism evidence="1 2">
    <name type="scientific">Stichopus japonicus</name>
    <name type="common">Sea cucumber</name>
    <dbReference type="NCBI Taxonomy" id="307972"/>
    <lineage>
        <taxon>Eukaryota</taxon>
        <taxon>Metazoa</taxon>
        <taxon>Echinodermata</taxon>
        <taxon>Eleutherozoa</taxon>
        <taxon>Echinozoa</taxon>
        <taxon>Holothuroidea</taxon>
        <taxon>Aspidochirotacea</taxon>
        <taxon>Aspidochirotida</taxon>
        <taxon>Stichopodidae</taxon>
        <taxon>Apostichopus</taxon>
    </lineage>
</organism>
<protein>
    <submittedName>
        <fullName evidence="1">Uncharacterized protein</fullName>
    </submittedName>
</protein>
<dbReference type="EMBL" id="MRZV01000090">
    <property type="protein sequence ID" value="PIK59198.1"/>
    <property type="molecule type" value="Genomic_DNA"/>
</dbReference>
<dbReference type="Proteomes" id="UP000230750">
    <property type="component" value="Unassembled WGS sequence"/>
</dbReference>
<dbReference type="AlphaFoldDB" id="A0A2G8LG19"/>